<keyword evidence="2" id="KW-1185">Reference proteome</keyword>
<organism evidence="1 2">
    <name type="scientific">Pseudomonas phage vB_PpuM-Amme-3</name>
    <dbReference type="NCBI Taxonomy" id="3132617"/>
    <lineage>
        <taxon>Viruses</taxon>
        <taxon>Duplodnaviria</taxon>
        <taxon>Heunggongvirae</taxon>
        <taxon>Uroviricota</taxon>
        <taxon>Caudoviricetes</taxon>
        <taxon>Vandenendeviridae</taxon>
        <taxon>Gorskivirinae</taxon>
        <taxon>Tartuvirus</taxon>
        <taxon>Tartuvirus amme3</taxon>
    </lineage>
</organism>
<accession>A0AAX4MXB7</accession>
<protein>
    <recommendedName>
        <fullName evidence="3">Phage protein</fullName>
    </recommendedName>
</protein>
<name>A0AAX4MXB7_9CAUD</name>
<sequence length="58" mass="6783">MNEKYVIIGGNKYDHLFQHGELVTTVSEYNFLVDGYLCRNARGINSYVKKDHMKKESK</sequence>
<gene>
    <name evidence="1" type="ORF">Amme3_00053</name>
</gene>
<evidence type="ECO:0000313" key="2">
    <source>
        <dbReference type="Proteomes" id="UP001438490"/>
    </source>
</evidence>
<evidence type="ECO:0000313" key="1">
    <source>
        <dbReference type="EMBL" id="WYV99049.1"/>
    </source>
</evidence>
<dbReference type="EMBL" id="PP496413">
    <property type="protein sequence ID" value="WYV99049.1"/>
    <property type="molecule type" value="Genomic_DNA"/>
</dbReference>
<proteinExistence type="predicted"/>
<dbReference type="Proteomes" id="UP001438490">
    <property type="component" value="Segment"/>
</dbReference>
<evidence type="ECO:0008006" key="3">
    <source>
        <dbReference type="Google" id="ProtNLM"/>
    </source>
</evidence>
<reference evidence="1 2" key="1">
    <citation type="submission" date="2024-03" db="EMBL/GenBank/DDBJ databases">
        <title>Isolation and characterization of a phage collection against Pseudomonas putida.</title>
        <authorList>
            <person name="Brauer A."/>
            <person name="Rosendahl S."/>
            <person name="Kangsep A."/>
            <person name="Rikberg R."/>
            <person name="Lewanczyk A.C."/>
            <person name="Horak R."/>
            <person name="Tamman H."/>
        </authorList>
    </citation>
    <scope>NUCLEOTIDE SEQUENCE [LARGE SCALE GENOMIC DNA]</scope>
</reference>